<dbReference type="Gene3D" id="1.20.1070.10">
    <property type="entry name" value="Rhodopsin 7-helix transmembrane proteins"/>
    <property type="match status" value="1"/>
</dbReference>
<dbReference type="InterPro" id="IPR050569">
    <property type="entry name" value="TAAR"/>
</dbReference>
<keyword evidence="6 10" id="KW-0472">Membrane</keyword>
<keyword evidence="5 9" id="KW-0297">G-protein coupled receptor</keyword>
<comment type="similarity">
    <text evidence="9">Belongs to the G-protein coupled receptor 1 family.</text>
</comment>
<feature type="transmembrane region" description="Helical" evidence="10">
    <location>
        <begin position="47"/>
        <end position="72"/>
    </location>
</feature>
<dbReference type="PANTHER" id="PTHR24249">
    <property type="entry name" value="HISTAMINE RECEPTOR-RELATED G-PROTEIN COUPLED RECEPTOR"/>
    <property type="match status" value="1"/>
</dbReference>
<dbReference type="AlphaFoldDB" id="A0A8B9KKV7"/>
<evidence type="ECO:0000256" key="6">
    <source>
        <dbReference type="ARBA" id="ARBA00023136"/>
    </source>
</evidence>
<evidence type="ECO:0000256" key="1">
    <source>
        <dbReference type="ARBA" id="ARBA00004651"/>
    </source>
</evidence>
<evidence type="ECO:0000256" key="9">
    <source>
        <dbReference type="RuleBase" id="RU000688"/>
    </source>
</evidence>
<evidence type="ECO:0000256" key="7">
    <source>
        <dbReference type="ARBA" id="ARBA00023170"/>
    </source>
</evidence>
<dbReference type="GO" id="GO:0001594">
    <property type="term" value="F:trace-amine receptor activity"/>
    <property type="evidence" value="ECO:0007669"/>
    <property type="project" value="TreeGrafter"/>
</dbReference>
<feature type="transmembrane region" description="Helical" evidence="10">
    <location>
        <begin position="303"/>
        <end position="323"/>
    </location>
</feature>
<evidence type="ECO:0000313" key="13">
    <source>
        <dbReference type="Proteomes" id="UP000694621"/>
    </source>
</evidence>
<reference evidence="12" key="1">
    <citation type="submission" date="2025-08" db="UniProtKB">
        <authorList>
            <consortium name="Ensembl"/>
        </authorList>
    </citation>
    <scope>IDENTIFICATION</scope>
</reference>
<evidence type="ECO:0000256" key="2">
    <source>
        <dbReference type="ARBA" id="ARBA00022475"/>
    </source>
</evidence>
<proteinExistence type="inferred from homology"/>
<keyword evidence="8 9" id="KW-0807">Transducer</keyword>
<dbReference type="Proteomes" id="UP000694621">
    <property type="component" value="Unplaced"/>
</dbReference>
<protein>
    <recommendedName>
        <fullName evidence="11">G-protein coupled receptors family 1 profile domain-containing protein</fullName>
    </recommendedName>
</protein>
<dbReference type="PROSITE" id="PS50262">
    <property type="entry name" value="G_PROTEIN_RECEP_F1_2"/>
    <property type="match status" value="1"/>
</dbReference>
<feature type="transmembrane region" description="Helical" evidence="10">
    <location>
        <begin position="204"/>
        <end position="232"/>
    </location>
</feature>
<dbReference type="PRINTS" id="PR00237">
    <property type="entry name" value="GPCRRHODOPSN"/>
</dbReference>
<keyword evidence="2" id="KW-1003">Cell membrane</keyword>
<comment type="subcellular location">
    <subcellularLocation>
        <location evidence="1">Cell membrane</location>
        <topology evidence="1">Multi-pass membrane protein</topology>
    </subcellularLocation>
</comment>
<feature type="transmembrane region" description="Helical" evidence="10">
    <location>
        <begin position="120"/>
        <end position="142"/>
    </location>
</feature>
<dbReference type="PANTHER" id="PTHR24249:SF381">
    <property type="entry name" value="TRACE AMINE ASSOCIATED RECEPTOR 19P-RELATED"/>
    <property type="match status" value="1"/>
</dbReference>
<evidence type="ECO:0000256" key="10">
    <source>
        <dbReference type="SAM" id="Phobius"/>
    </source>
</evidence>
<evidence type="ECO:0000256" key="3">
    <source>
        <dbReference type="ARBA" id="ARBA00022692"/>
    </source>
</evidence>
<evidence type="ECO:0000259" key="11">
    <source>
        <dbReference type="PROSITE" id="PS50262"/>
    </source>
</evidence>
<feature type="transmembrane region" description="Helical" evidence="10">
    <location>
        <begin position="84"/>
        <end position="108"/>
    </location>
</feature>
<dbReference type="Pfam" id="PF00001">
    <property type="entry name" value="7tm_1"/>
    <property type="match status" value="1"/>
</dbReference>
<keyword evidence="3 9" id="KW-0812">Transmembrane</keyword>
<keyword evidence="7 9" id="KW-0675">Receptor</keyword>
<feature type="domain" description="G-protein coupled receptors family 1 profile" evidence="11">
    <location>
        <begin position="63"/>
        <end position="316"/>
    </location>
</feature>
<dbReference type="InterPro" id="IPR017452">
    <property type="entry name" value="GPCR_Rhodpsn_7TM"/>
</dbReference>
<dbReference type="Ensembl" id="ENSAMXT00005042054.1">
    <property type="protein sequence ID" value="ENSAMXP00005038611.1"/>
    <property type="gene ID" value="ENSAMXG00005018305.1"/>
</dbReference>
<feature type="transmembrane region" description="Helical" evidence="10">
    <location>
        <begin position="263"/>
        <end position="283"/>
    </location>
</feature>
<dbReference type="InterPro" id="IPR000276">
    <property type="entry name" value="GPCR_Rhodpsn"/>
</dbReference>
<evidence type="ECO:0000256" key="4">
    <source>
        <dbReference type="ARBA" id="ARBA00022989"/>
    </source>
</evidence>
<keyword evidence="4 10" id="KW-1133">Transmembrane helix</keyword>
<feature type="transmembrane region" description="Helical" evidence="10">
    <location>
        <begin position="163"/>
        <end position="184"/>
    </location>
</feature>
<evidence type="ECO:0000256" key="8">
    <source>
        <dbReference type="ARBA" id="ARBA00023224"/>
    </source>
</evidence>
<evidence type="ECO:0000313" key="12">
    <source>
        <dbReference type="Ensembl" id="ENSAMXP00005038611.1"/>
    </source>
</evidence>
<dbReference type="SUPFAM" id="SSF81321">
    <property type="entry name" value="Family A G protein-coupled receptor-like"/>
    <property type="match status" value="1"/>
</dbReference>
<accession>A0A8B9KKV7</accession>
<name>A0A8B9KKV7_ASTMX</name>
<evidence type="ECO:0000256" key="5">
    <source>
        <dbReference type="ARBA" id="ARBA00023040"/>
    </source>
</evidence>
<dbReference type="SMART" id="SM01381">
    <property type="entry name" value="7TM_GPCR_Srsx"/>
    <property type="match status" value="1"/>
</dbReference>
<dbReference type="PROSITE" id="PS00237">
    <property type="entry name" value="G_PROTEIN_RECEP_F1_1"/>
    <property type="match status" value="1"/>
</dbReference>
<organism evidence="12 13">
    <name type="scientific">Astyanax mexicanus</name>
    <name type="common">Blind cave fish</name>
    <name type="synonym">Astyanax fasciatus mexicanus</name>
    <dbReference type="NCBI Taxonomy" id="7994"/>
    <lineage>
        <taxon>Eukaryota</taxon>
        <taxon>Metazoa</taxon>
        <taxon>Chordata</taxon>
        <taxon>Craniata</taxon>
        <taxon>Vertebrata</taxon>
        <taxon>Euteleostomi</taxon>
        <taxon>Actinopterygii</taxon>
        <taxon>Neopterygii</taxon>
        <taxon>Teleostei</taxon>
        <taxon>Ostariophysi</taxon>
        <taxon>Characiformes</taxon>
        <taxon>Characoidei</taxon>
        <taxon>Acestrorhamphidae</taxon>
        <taxon>Acestrorhamphinae</taxon>
        <taxon>Astyanax</taxon>
    </lineage>
</organism>
<sequence>VKSLLNSEFTCLALTSFFKMNVTGFNQTDGCLPYVCSERSVSTAVYVLLYICAAAVVLLTVFGNLLIIISICHFKQLHTPTNMLILSLAVSDFLVGSFVMPMLLIWMIESCWIFERVYCIFFLLTSYFFTSTSIYSIALIAADRYFALSNPFIYTESVSVNTMCVVVLCSWFILLVYILALLYFNIPVKLLMCPGDCFLLLDEIWSLVDLVVTFVFPFTVIIVLYVLIFIIAKKHATAIRELNAQTRTQTSGNTSESVSERKAARAVTTLIFVFMACLFPYFVYTLSGDTDQIEFNSFQNVFILLYLNSAINPIIYALFYPWFRKCVKLLLTFKIFKTDSALMNVL</sequence>
<dbReference type="GO" id="GO:0005886">
    <property type="term" value="C:plasma membrane"/>
    <property type="evidence" value="ECO:0007669"/>
    <property type="project" value="UniProtKB-SubCell"/>
</dbReference>